<protein>
    <submittedName>
        <fullName evidence="1">Uncharacterized protein</fullName>
    </submittedName>
</protein>
<accession>A0AA42FFH9</accession>
<sequence length="270" mass="31265">MPKGKNIIADSLANDIAKHCSEFEKSPEYAEMIRTHVKSLYEKAIKDTFSWGNFPDRVKKALESALPENISEVVDLPKYNLLMAKELSSQWEMNGVSEQMVNGMKDLVLKFIKSHEIPKYIKASDLWKAYVDQYQEEAAHEGWGRPLVVISEGEYTWEKGFFHIGLEKEPASDSSYRHRSKEKYYQCETHLSFRQKTIREMREDVTVMHDGYPVYSLYAGELENSDTLGKQVVQFRSEFERLVGALYYGGSLLVLDESDADEIYYNNDYS</sequence>
<dbReference type="Proteomes" id="UP001156701">
    <property type="component" value="Unassembled WGS sequence"/>
</dbReference>
<dbReference type="EMBL" id="JARRYG010000004">
    <property type="protein sequence ID" value="MDG4695636.1"/>
    <property type="molecule type" value="Genomic_DNA"/>
</dbReference>
<dbReference type="GeneID" id="89489466"/>
<gene>
    <name evidence="1" type="ORF">P7V44_05210</name>
</gene>
<proteinExistence type="predicted"/>
<comment type="caution">
    <text evidence="1">The sequence shown here is derived from an EMBL/GenBank/DDBJ whole genome shotgun (WGS) entry which is preliminary data.</text>
</comment>
<evidence type="ECO:0000313" key="2">
    <source>
        <dbReference type="Proteomes" id="UP001156701"/>
    </source>
</evidence>
<dbReference type="AlphaFoldDB" id="A0AA42FFH9"/>
<organism evidence="1 2">
    <name type="scientific">Providencia huashanensis</name>
    <dbReference type="NCBI Taxonomy" id="3037798"/>
    <lineage>
        <taxon>Bacteria</taxon>
        <taxon>Pseudomonadati</taxon>
        <taxon>Pseudomonadota</taxon>
        <taxon>Gammaproteobacteria</taxon>
        <taxon>Enterobacterales</taxon>
        <taxon>Morganellaceae</taxon>
        <taxon>Providencia</taxon>
    </lineage>
</organism>
<reference evidence="1" key="1">
    <citation type="submission" date="2023-03" db="EMBL/GenBank/DDBJ databases">
        <title>a new species belonging to Providencia genus.</title>
        <authorList>
            <person name="Yang W."/>
            <person name="Hu F."/>
            <person name="Shen S."/>
            <person name="Ding L."/>
            <person name="Yin D."/>
        </authorList>
    </citation>
    <scope>NUCLEOTIDE SEQUENCE</scope>
    <source>
        <strain evidence="1">CRE-3FA-0001</strain>
    </source>
</reference>
<name>A0AA42FFH9_9GAMM</name>
<dbReference type="RefSeq" id="WP_278030667.1">
    <property type="nucleotide sequence ID" value="NZ_JARRYG010000004.1"/>
</dbReference>
<evidence type="ECO:0000313" key="1">
    <source>
        <dbReference type="EMBL" id="MDG4695636.1"/>
    </source>
</evidence>